<proteinExistence type="predicted"/>
<comment type="caution">
    <text evidence="2">The sequence shown here is derived from an EMBL/GenBank/DDBJ whole genome shotgun (WGS) entry which is preliminary data.</text>
</comment>
<dbReference type="OrthoDB" id="7442607at2759"/>
<dbReference type="EMBL" id="RQTK01000885">
    <property type="protein sequence ID" value="RUS73923.1"/>
    <property type="molecule type" value="Genomic_DNA"/>
</dbReference>
<protein>
    <submittedName>
        <fullName evidence="2">Uncharacterized protein</fullName>
    </submittedName>
</protein>
<accession>A0A3S1B1M3</accession>
<evidence type="ECO:0000313" key="3">
    <source>
        <dbReference type="Proteomes" id="UP000271974"/>
    </source>
</evidence>
<evidence type="ECO:0000313" key="2">
    <source>
        <dbReference type="EMBL" id="RUS73923.1"/>
    </source>
</evidence>
<keyword evidence="3" id="KW-1185">Reference proteome</keyword>
<feature type="region of interest" description="Disordered" evidence="1">
    <location>
        <begin position="14"/>
        <end position="69"/>
    </location>
</feature>
<name>A0A3S1B1M3_ELYCH</name>
<dbReference type="Proteomes" id="UP000271974">
    <property type="component" value="Unassembled WGS sequence"/>
</dbReference>
<evidence type="ECO:0000256" key="1">
    <source>
        <dbReference type="SAM" id="MobiDB-lite"/>
    </source>
</evidence>
<feature type="compositionally biased region" description="Low complexity" evidence="1">
    <location>
        <begin position="34"/>
        <end position="69"/>
    </location>
</feature>
<dbReference type="AlphaFoldDB" id="A0A3S1B1M3"/>
<reference evidence="2 3" key="1">
    <citation type="submission" date="2019-01" db="EMBL/GenBank/DDBJ databases">
        <title>A draft genome assembly of the solar-powered sea slug Elysia chlorotica.</title>
        <authorList>
            <person name="Cai H."/>
            <person name="Li Q."/>
            <person name="Fang X."/>
            <person name="Li J."/>
            <person name="Curtis N.E."/>
            <person name="Altenburger A."/>
            <person name="Shibata T."/>
            <person name="Feng M."/>
            <person name="Maeda T."/>
            <person name="Schwartz J.A."/>
            <person name="Shigenobu S."/>
            <person name="Lundholm N."/>
            <person name="Nishiyama T."/>
            <person name="Yang H."/>
            <person name="Hasebe M."/>
            <person name="Li S."/>
            <person name="Pierce S.K."/>
            <person name="Wang J."/>
        </authorList>
    </citation>
    <scope>NUCLEOTIDE SEQUENCE [LARGE SCALE GENOMIC DNA]</scope>
    <source>
        <strain evidence="2">EC2010</strain>
        <tissue evidence="2">Whole organism of an adult</tissue>
    </source>
</reference>
<feature type="non-terminal residue" evidence="2">
    <location>
        <position position="213"/>
    </location>
</feature>
<organism evidence="2 3">
    <name type="scientific">Elysia chlorotica</name>
    <name type="common">Eastern emerald elysia</name>
    <name type="synonym">Sea slug</name>
    <dbReference type="NCBI Taxonomy" id="188477"/>
    <lineage>
        <taxon>Eukaryota</taxon>
        <taxon>Metazoa</taxon>
        <taxon>Spiralia</taxon>
        <taxon>Lophotrochozoa</taxon>
        <taxon>Mollusca</taxon>
        <taxon>Gastropoda</taxon>
        <taxon>Heterobranchia</taxon>
        <taxon>Euthyneura</taxon>
        <taxon>Panpulmonata</taxon>
        <taxon>Sacoglossa</taxon>
        <taxon>Placobranchoidea</taxon>
        <taxon>Plakobranchidae</taxon>
        <taxon>Elysia</taxon>
    </lineage>
</organism>
<feature type="region of interest" description="Disordered" evidence="1">
    <location>
        <begin position="187"/>
        <end position="213"/>
    </location>
</feature>
<gene>
    <name evidence="2" type="ORF">EGW08_018313</name>
</gene>
<sequence>MDAACPLSPRAKDFSITSLMTGPSGLDPMQEGADTTTPPTSTTTSATTSSTNNDNSINGDSSPNSRNSIININNNNNNITKDLASIEPASHRLESIAGFGVGAAGSLGGLVGSESLSSVLGHCIASGVQTSGQECVFNPWSHQVSHYNQLSSMQACVTGCGTGTGRRYQTLQYEHPLHQAGEHHLGTATGMAGHVGHQQHHSHDTNNTSSNSN</sequence>